<proteinExistence type="predicted"/>
<reference evidence="3" key="1">
    <citation type="submission" date="2023-06" db="EMBL/GenBank/DDBJ databases">
        <title>Genome-scale phylogeny and comparative genomics of the fungal order Sordariales.</title>
        <authorList>
            <consortium name="Lawrence Berkeley National Laboratory"/>
            <person name="Hensen N."/>
            <person name="Bonometti L."/>
            <person name="Westerberg I."/>
            <person name="Brannstrom I.O."/>
            <person name="Guillou S."/>
            <person name="Cros-Aarteil S."/>
            <person name="Calhoun S."/>
            <person name="Haridas S."/>
            <person name="Kuo A."/>
            <person name="Mondo S."/>
            <person name="Pangilinan J."/>
            <person name="Riley R."/>
            <person name="LaButti K."/>
            <person name="Andreopoulos B."/>
            <person name="Lipzen A."/>
            <person name="Chen C."/>
            <person name="Yanf M."/>
            <person name="Daum C."/>
            <person name="Ng V."/>
            <person name="Clum A."/>
            <person name="Steindorff A."/>
            <person name="Ohm R."/>
            <person name="Martin F."/>
            <person name="Silar P."/>
            <person name="Natvig D."/>
            <person name="Lalanne C."/>
            <person name="Gautier V."/>
            <person name="Ament-velasquez S.L."/>
            <person name="Kruys A."/>
            <person name="Hutchinson M.I."/>
            <person name="Powell A.J."/>
            <person name="Barry K."/>
            <person name="Miller A.N."/>
            <person name="Grigoriev I.V."/>
            <person name="Debuchy R."/>
            <person name="Gladieux P."/>
            <person name="Thoren M.H."/>
            <person name="Johannesson H."/>
        </authorList>
    </citation>
    <scope>NUCLEOTIDE SEQUENCE</scope>
    <source>
        <strain evidence="3">SMH3391-2</strain>
    </source>
</reference>
<feature type="compositionally biased region" description="Acidic residues" evidence="1">
    <location>
        <begin position="342"/>
        <end position="356"/>
    </location>
</feature>
<dbReference type="AlphaFoldDB" id="A0AA40CHH7"/>
<dbReference type="InterPro" id="IPR029058">
    <property type="entry name" value="AB_hydrolase_fold"/>
</dbReference>
<organism evidence="3 4">
    <name type="scientific">Bombardia bombarda</name>
    <dbReference type="NCBI Taxonomy" id="252184"/>
    <lineage>
        <taxon>Eukaryota</taxon>
        <taxon>Fungi</taxon>
        <taxon>Dikarya</taxon>
        <taxon>Ascomycota</taxon>
        <taxon>Pezizomycotina</taxon>
        <taxon>Sordariomycetes</taxon>
        <taxon>Sordariomycetidae</taxon>
        <taxon>Sordariales</taxon>
        <taxon>Lasiosphaeriaceae</taxon>
        <taxon>Bombardia</taxon>
    </lineage>
</organism>
<evidence type="ECO:0000259" key="2">
    <source>
        <dbReference type="Pfam" id="PF12697"/>
    </source>
</evidence>
<name>A0AA40CHH7_9PEZI</name>
<feature type="region of interest" description="Disordered" evidence="1">
    <location>
        <begin position="332"/>
        <end position="365"/>
    </location>
</feature>
<comment type="caution">
    <text evidence="3">The sequence shown here is derived from an EMBL/GenBank/DDBJ whole genome shotgun (WGS) entry which is preliminary data.</text>
</comment>
<dbReference type="EMBL" id="JAULSR010000001">
    <property type="protein sequence ID" value="KAK0637429.1"/>
    <property type="molecule type" value="Genomic_DNA"/>
</dbReference>
<protein>
    <submittedName>
        <fullName evidence="3">Alpha/Beta hydrolase protein</fullName>
    </submittedName>
</protein>
<dbReference type="GO" id="GO:0016787">
    <property type="term" value="F:hydrolase activity"/>
    <property type="evidence" value="ECO:0007669"/>
    <property type="project" value="UniProtKB-KW"/>
</dbReference>
<evidence type="ECO:0000256" key="1">
    <source>
        <dbReference type="SAM" id="MobiDB-lite"/>
    </source>
</evidence>
<evidence type="ECO:0000313" key="4">
    <source>
        <dbReference type="Proteomes" id="UP001174934"/>
    </source>
</evidence>
<keyword evidence="3" id="KW-0378">Hydrolase</keyword>
<dbReference type="InterPro" id="IPR000073">
    <property type="entry name" value="AB_hydrolase_1"/>
</dbReference>
<evidence type="ECO:0000313" key="3">
    <source>
        <dbReference type="EMBL" id="KAK0637429.1"/>
    </source>
</evidence>
<sequence length="365" mass="41169">MQHHTIRLAHKPGAALAVSTYFPPEGAPSAAKSLLVVFLNGLVMPRVEWFPTISRLVATQKAAKFDTPALLCYDRYGQGDSEHDPGDRQQDEPYGHTALQVVEDLHQLIKIITVEHMKKDPKRVALMFVGNSIGCALARLYAQDYGHTDQVKNTEAYLFLDSMMANTDFVSLFPDPDDEDFYALHDLPDGISMKDVLHARRQFTAQFHPDVPNPEHFDRRNLPKLLPDADQPLLRPNPTAGEEPYLVVIGHDPAVFSKKCEEGSLNVPARVIDAFVNPAWREYNEGLTRLVIMDYKVEYKIAHGAGHFIQKDSPEWVAKEIDQLIFKTTQTIHEQSHHEQIDDNETEDERGDEDDLVLSVGSKSP</sequence>
<feature type="domain" description="AB hydrolase-1" evidence="2">
    <location>
        <begin position="36"/>
        <end position="319"/>
    </location>
</feature>
<accession>A0AA40CHH7</accession>
<dbReference type="Proteomes" id="UP001174934">
    <property type="component" value="Unassembled WGS sequence"/>
</dbReference>
<keyword evidence="4" id="KW-1185">Reference proteome</keyword>
<dbReference type="Pfam" id="PF12697">
    <property type="entry name" value="Abhydrolase_6"/>
    <property type="match status" value="1"/>
</dbReference>
<dbReference type="Gene3D" id="3.40.50.1820">
    <property type="entry name" value="alpha/beta hydrolase"/>
    <property type="match status" value="1"/>
</dbReference>
<gene>
    <name evidence="3" type="ORF">B0T17DRAFT_481719</name>
</gene>
<dbReference type="SUPFAM" id="SSF53474">
    <property type="entry name" value="alpha/beta-Hydrolases"/>
    <property type="match status" value="1"/>
</dbReference>